<dbReference type="Proteomes" id="UP001151760">
    <property type="component" value="Unassembled WGS sequence"/>
</dbReference>
<comment type="caution">
    <text evidence="1">The sequence shown here is derived from an EMBL/GenBank/DDBJ whole genome shotgun (WGS) entry which is preliminary data.</text>
</comment>
<sequence>MRELAVRYKAEKVCHAEMVKMPLVDLKVLEVYPSAYSRSSYRVSTRSDIDCEGPCRLALTKMKESCWNSCKSCKVYSKSKKEYESHLKMNLVLMKKEKCHVKPNKVEAE</sequence>
<protein>
    <submittedName>
        <fullName evidence="1">Uncharacterized protein</fullName>
    </submittedName>
</protein>
<gene>
    <name evidence="1" type="ORF">Tco_0951193</name>
</gene>
<keyword evidence="2" id="KW-1185">Reference proteome</keyword>
<evidence type="ECO:0000313" key="1">
    <source>
        <dbReference type="EMBL" id="GJT42478.1"/>
    </source>
</evidence>
<reference evidence="1" key="1">
    <citation type="journal article" date="2022" name="Int. J. Mol. Sci.">
        <title>Draft Genome of Tanacetum Coccineum: Genomic Comparison of Closely Related Tanacetum-Family Plants.</title>
        <authorList>
            <person name="Yamashiro T."/>
            <person name="Shiraishi A."/>
            <person name="Nakayama K."/>
            <person name="Satake H."/>
        </authorList>
    </citation>
    <scope>NUCLEOTIDE SEQUENCE</scope>
</reference>
<proteinExistence type="predicted"/>
<reference evidence="1" key="2">
    <citation type="submission" date="2022-01" db="EMBL/GenBank/DDBJ databases">
        <authorList>
            <person name="Yamashiro T."/>
            <person name="Shiraishi A."/>
            <person name="Satake H."/>
            <person name="Nakayama K."/>
        </authorList>
    </citation>
    <scope>NUCLEOTIDE SEQUENCE</scope>
</reference>
<organism evidence="1 2">
    <name type="scientific">Tanacetum coccineum</name>
    <dbReference type="NCBI Taxonomy" id="301880"/>
    <lineage>
        <taxon>Eukaryota</taxon>
        <taxon>Viridiplantae</taxon>
        <taxon>Streptophyta</taxon>
        <taxon>Embryophyta</taxon>
        <taxon>Tracheophyta</taxon>
        <taxon>Spermatophyta</taxon>
        <taxon>Magnoliopsida</taxon>
        <taxon>eudicotyledons</taxon>
        <taxon>Gunneridae</taxon>
        <taxon>Pentapetalae</taxon>
        <taxon>asterids</taxon>
        <taxon>campanulids</taxon>
        <taxon>Asterales</taxon>
        <taxon>Asteraceae</taxon>
        <taxon>Asteroideae</taxon>
        <taxon>Anthemideae</taxon>
        <taxon>Anthemidinae</taxon>
        <taxon>Tanacetum</taxon>
    </lineage>
</organism>
<evidence type="ECO:0000313" key="2">
    <source>
        <dbReference type="Proteomes" id="UP001151760"/>
    </source>
</evidence>
<dbReference type="EMBL" id="BQNB010015648">
    <property type="protein sequence ID" value="GJT42478.1"/>
    <property type="molecule type" value="Genomic_DNA"/>
</dbReference>
<name>A0ABQ5DW65_9ASTR</name>
<accession>A0ABQ5DW65</accession>